<comment type="subcellular location">
    <subcellularLocation>
        <location evidence="2">Cytoplasm</location>
        <location evidence="2">Perinuclear region</location>
    </subcellularLocation>
    <subcellularLocation>
        <location evidence="1">Nucleus</location>
    </subcellularLocation>
</comment>
<evidence type="ECO:0000256" key="1">
    <source>
        <dbReference type="ARBA" id="ARBA00004123"/>
    </source>
</evidence>
<evidence type="ECO:0000256" key="5">
    <source>
        <dbReference type="ARBA" id="ARBA00022618"/>
    </source>
</evidence>
<dbReference type="Proteomes" id="UP000046393">
    <property type="component" value="Unplaced"/>
</dbReference>
<keyword evidence="6" id="KW-0498">Mitosis</keyword>
<sequence length="713" mass="80687">MKFGRFNDDEVLDFDHKTVIVLDHSPAFAQLVDYEREMSMSLKDPSTGQMRVACTVQKSLWSYAVESSLELHRIVDEIYPDGSRLMRFVISDFVGRFLNFEWGRKLIDYDQVGTNCLILYLLKLFAKCGMPSLKADISSRSLKNGVSMAVEALSELTELQKRNDVLRNGDNGLLRSDLFSAAISNMKYEVLSDRERIICNSHAKLCKKHMIRHDASVLKKKKAQDDVVKGKLLYYAKSVKNLSMDDEKKVFENKGSIILFSSFTREKDISEVENQVYDDIVNRNKVVSVLDIEGEDNNFAPITHVNLYIVNLQNGSNSCGEGGVVAKSLTQINDYLSSCVICAEAGASLPLTIRGLAVNHYGLASTTVTGIPMKEETQQGQSVNYDVEILHLRRSHKILEDCGLIGSDSKLRSHVSSSGYDTIKLAWCTASLKSQCVQYSRCVAASTISPANVNSRPSICLTSFLLNHRNVMLEVPKHAIQESSIHPQNANQKVLSHLLMCHSGRIYIHTMWLGRHPVLDNRNIMESALLPKVESSQLRSPDFVALARDCQLKYSSNGNGTKPSTSKGEVFNEQARKRLRRLTRYFPVYLSDAFIYNIPSRFEPLLTLIRKDELSESDVNKCRECICGIIAFRDSKEPLTMKTFECKKLKKLQNKDDQLKAAMRELLLHLRNYVNNSARHMEVYDMFLQLSGLDRTINLQLNDVTLTDSLELW</sequence>
<dbReference type="InterPro" id="IPR019355">
    <property type="entry name" value="Cell_cycle_regulator_Mat89Bb"/>
</dbReference>
<dbReference type="GO" id="GO:0051301">
    <property type="term" value="P:cell division"/>
    <property type="evidence" value="ECO:0007669"/>
    <property type="project" value="UniProtKB-KW"/>
</dbReference>
<reference evidence="14" key="1">
    <citation type="submission" date="2017-02" db="UniProtKB">
        <authorList>
            <consortium name="WormBaseParasite"/>
        </authorList>
    </citation>
    <scope>IDENTIFICATION</scope>
</reference>
<dbReference type="GO" id="GO:0048471">
    <property type="term" value="C:perinuclear region of cytoplasm"/>
    <property type="evidence" value="ECO:0007669"/>
    <property type="project" value="UniProtKB-SubCell"/>
</dbReference>
<protein>
    <recommendedName>
        <fullName evidence="3">Protein asunder</fullName>
    </recommendedName>
    <alternativeName>
        <fullName evidence="10">Cell cycle regulator Mat89Bb</fullName>
    </alternativeName>
    <alternativeName>
        <fullName evidence="9">Set apart in position or space protein</fullName>
    </alternativeName>
</protein>
<evidence type="ECO:0000256" key="2">
    <source>
        <dbReference type="ARBA" id="ARBA00004556"/>
    </source>
</evidence>
<keyword evidence="5" id="KW-0132">Cell division</keyword>
<keyword evidence="13" id="KW-1185">Reference proteome</keyword>
<dbReference type="GO" id="GO:0051642">
    <property type="term" value="P:centrosome localization"/>
    <property type="evidence" value="ECO:0007669"/>
    <property type="project" value="TreeGrafter"/>
</dbReference>
<keyword evidence="4" id="KW-0963">Cytoplasm</keyword>
<evidence type="ECO:0000256" key="11">
    <source>
        <dbReference type="ARBA" id="ARBA00061603"/>
    </source>
</evidence>
<dbReference type="PANTHER" id="PTHR12955">
    <property type="entry name" value="SARCOMA ANTIGEN NY-SAR-95-RELATED"/>
    <property type="match status" value="1"/>
</dbReference>
<keyword evidence="8" id="KW-0131">Cell cycle</keyword>
<evidence type="ECO:0000256" key="12">
    <source>
        <dbReference type="ARBA" id="ARBA00065185"/>
    </source>
</evidence>
<evidence type="ECO:0000313" key="14">
    <source>
        <dbReference type="WBParaSite" id="SMUV_0000158601-mRNA-1"/>
    </source>
</evidence>
<dbReference type="GO" id="GO:0032039">
    <property type="term" value="C:integrator complex"/>
    <property type="evidence" value="ECO:0007669"/>
    <property type="project" value="TreeGrafter"/>
</dbReference>
<name>A0A0N5ABR0_9BILA</name>
<comment type="similarity">
    <text evidence="11">Belongs to the Integrator subunit 13 family.</text>
</comment>
<dbReference type="AlphaFoldDB" id="A0A0N5ABR0"/>
<evidence type="ECO:0000256" key="9">
    <source>
        <dbReference type="ARBA" id="ARBA00030658"/>
    </source>
</evidence>
<comment type="subunit">
    <text evidence="12">Belongs to the multiprotein complex Integrator, at least composed of IntS1, IntS2, IntS3, IntS4, omd/IntS5, IntS6, defl/IntS7, IntS8, IntS9, IntS10, IntS11, IntS12, asun/IntS13, IntS14 and IntS15. The core complex associates with protein phosphatase 2A subunits mts/PP2A and Pp2A-29B, to form the Integrator-PP2A (INTAC) complex.</text>
</comment>
<dbReference type="STRING" id="451379.A0A0N5ABR0"/>
<evidence type="ECO:0000256" key="7">
    <source>
        <dbReference type="ARBA" id="ARBA00023242"/>
    </source>
</evidence>
<organism evidence="13 14">
    <name type="scientific">Syphacia muris</name>
    <dbReference type="NCBI Taxonomy" id="451379"/>
    <lineage>
        <taxon>Eukaryota</taxon>
        <taxon>Metazoa</taxon>
        <taxon>Ecdysozoa</taxon>
        <taxon>Nematoda</taxon>
        <taxon>Chromadorea</taxon>
        <taxon>Rhabditida</taxon>
        <taxon>Spirurina</taxon>
        <taxon>Oxyuridomorpha</taxon>
        <taxon>Oxyuroidea</taxon>
        <taxon>Oxyuridae</taxon>
        <taxon>Syphacia</taxon>
    </lineage>
</organism>
<evidence type="ECO:0000256" key="10">
    <source>
        <dbReference type="ARBA" id="ARBA00032585"/>
    </source>
</evidence>
<keyword evidence="7" id="KW-0539">Nucleus</keyword>
<dbReference type="GO" id="GO:0007346">
    <property type="term" value="P:regulation of mitotic cell cycle"/>
    <property type="evidence" value="ECO:0007669"/>
    <property type="project" value="TreeGrafter"/>
</dbReference>
<proteinExistence type="inferred from homology"/>
<dbReference type="PANTHER" id="PTHR12955:SF1">
    <property type="entry name" value="INTEGRATOR COMPLEX SUBUNIT 13"/>
    <property type="match status" value="1"/>
</dbReference>
<evidence type="ECO:0000256" key="3">
    <source>
        <dbReference type="ARBA" id="ARBA00020501"/>
    </source>
</evidence>
<dbReference type="Pfam" id="PF10221">
    <property type="entry name" value="Mat89Bb"/>
    <property type="match status" value="1"/>
</dbReference>
<dbReference type="WBParaSite" id="SMUV_0000158601-mRNA-1">
    <property type="protein sequence ID" value="SMUV_0000158601-mRNA-1"/>
    <property type="gene ID" value="SMUV_0000158601"/>
</dbReference>
<evidence type="ECO:0000256" key="4">
    <source>
        <dbReference type="ARBA" id="ARBA00022490"/>
    </source>
</evidence>
<evidence type="ECO:0000313" key="13">
    <source>
        <dbReference type="Proteomes" id="UP000046393"/>
    </source>
</evidence>
<evidence type="ECO:0000256" key="6">
    <source>
        <dbReference type="ARBA" id="ARBA00022776"/>
    </source>
</evidence>
<evidence type="ECO:0000256" key="8">
    <source>
        <dbReference type="ARBA" id="ARBA00023306"/>
    </source>
</evidence>
<accession>A0A0N5ABR0</accession>